<dbReference type="RefSeq" id="WP_168044209.1">
    <property type="nucleotide sequence ID" value="NZ_CP043839.1"/>
</dbReference>
<reference evidence="1 2" key="1">
    <citation type="submission" date="2020-03" db="EMBL/GenBank/DDBJ databases">
        <title>Genomic Encyclopedia of Type Strains, Phase IV (KMG-IV): sequencing the most valuable type-strain genomes for metagenomic binning, comparative biology and taxonomic classification.</title>
        <authorList>
            <person name="Goeker M."/>
        </authorList>
    </citation>
    <scope>NUCLEOTIDE SEQUENCE [LARGE SCALE GENOMIC DNA]</scope>
    <source>
        <strain evidence="1 2">DSM 105722</strain>
    </source>
</reference>
<dbReference type="Proteomes" id="UP000576368">
    <property type="component" value="Unassembled WGS sequence"/>
</dbReference>
<dbReference type="EMBL" id="JAATLI010000004">
    <property type="protein sequence ID" value="NJC17808.1"/>
    <property type="molecule type" value="Genomic_DNA"/>
</dbReference>
<gene>
    <name evidence="1" type="ORF">GGR15_001423</name>
</gene>
<dbReference type="Gene3D" id="3.40.390.70">
    <property type="match status" value="1"/>
</dbReference>
<evidence type="ECO:0000313" key="1">
    <source>
        <dbReference type="EMBL" id="NJC17808.1"/>
    </source>
</evidence>
<organism evidence="1 2">
    <name type="scientific">Butyricimonas paravirosa</name>
    <dbReference type="NCBI Taxonomy" id="1472417"/>
    <lineage>
        <taxon>Bacteria</taxon>
        <taxon>Pseudomonadati</taxon>
        <taxon>Bacteroidota</taxon>
        <taxon>Bacteroidia</taxon>
        <taxon>Bacteroidales</taxon>
        <taxon>Odoribacteraceae</taxon>
        <taxon>Butyricimonas</taxon>
    </lineage>
</organism>
<dbReference type="GeneID" id="86892638"/>
<protein>
    <submittedName>
        <fullName evidence="1">Uncharacterized protein</fullName>
    </submittedName>
</protein>
<name>A0A7X5YAX4_9BACT</name>
<sequence length="133" mass="15532">MFEAALQNKVINEPDSFKQGIDYTTAITNSQKDKPDYYLTRGFINILARDFSKESSPYSISEYTNASWDTKAYPYRDYLSYIRAAMFYTKEEFQAKYSPETYPLVNSRYEIVVNHIKNNYNIDLEGIAKGPQK</sequence>
<comment type="caution">
    <text evidence="1">The sequence shown here is derived from an EMBL/GenBank/DDBJ whole genome shotgun (WGS) entry which is preliminary data.</text>
</comment>
<evidence type="ECO:0000313" key="2">
    <source>
        <dbReference type="Proteomes" id="UP000576368"/>
    </source>
</evidence>
<proteinExistence type="predicted"/>
<dbReference type="AlphaFoldDB" id="A0A7X5YAX4"/>
<accession>A0A7X5YAX4</accession>